<sequence>MQEVILALVAGLVVGFLFGLIKLPIPAPPALAGVMGIFGVYLGYKLFQWVTASFFG</sequence>
<organism evidence="2 3">
    <name type="scientific">Salipaludibacillus agaradhaerens</name>
    <name type="common">Bacillus agaradhaerens</name>
    <dbReference type="NCBI Taxonomy" id="76935"/>
    <lineage>
        <taxon>Bacteria</taxon>
        <taxon>Bacillati</taxon>
        <taxon>Bacillota</taxon>
        <taxon>Bacilli</taxon>
        <taxon>Bacillales</taxon>
        <taxon>Bacillaceae</taxon>
    </lineage>
</organism>
<evidence type="ECO:0000256" key="1">
    <source>
        <dbReference type="SAM" id="Phobius"/>
    </source>
</evidence>
<name>A0A9Q4B626_SALAG</name>
<evidence type="ECO:0000313" key="3">
    <source>
        <dbReference type="Proteomes" id="UP001057753"/>
    </source>
</evidence>
<protein>
    <submittedName>
        <fullName evidence="2">DUF1427 family protein</fullName>
    </submittedName>
</protein>
<keyword evidence="3" id="KW-1185">Reference proteome</keyword>
<reference evidence="2" key="1">
    <citation type="submission" date="2020-06" db="EMBL/GenBank/DDBJ databases">
        <title>Insight into the genomes of haloalkaliphilic bacilli from Kenyan soda lakes.</title>
        <authorList>
            <person name="Mwirichia R."/>
            <person name="Villamizar G.C."/>
            <person name="Poehlein A."/>
            <person name="Mugweru J."/>
            <person name="Kipnyargis A."/>
            <person name="Kiplimo D."/>
            <person name="Orwa P."/>
            <person name="Daniel R."/>
        </authorList>
    </citation>
    <scope>NUCLEOTIDE SEQUENCE</scope>
    <source>
        <strain evidence="2">B1096_S55</strain>
    </source>
</reference>
<accession>A0A9Q4B626</accession>
<dbReference type="NCBIfam" id="TIGR03510">
    <property type="entry name" value="XapX"/>
    <property type="match status" value="1"/>
</dbReference>
<feature type="transmembrane region" description="Helical" evidence="1">
    <location>
        <begin position="29"/>
        <end position="47"/>
    </location>
</feature>
<keyword evidence="1" id="KW-0812">Transmembrane</keyword>
<dbReference type="Proteomes" id="UP001057753">
    <property type="component" value="Unassembled WGS sequence"/>
</dbReference>
<keyword evidence="1" id="KW-0472">Membrane</keyword>
<comment type="caution">
    <text evidence="2">The sequence shown here is derived from an EMBL/GenBank/DDBJ whole genome shotgun (WGS) entry which is preliminary data.</text>
</comment>
<evidence type="ECO:0000313" key="2">
    <source>
        <dbReference type="EMBL" id="MCR6098590.1"/>
    </source>
</evidence>
<proteinExistence type="predicted"/>
<dbReference type="InterPro" id="IPR020017">
    <property type="entry name" value="XapX_domain"/>
</dbReference>
<dbReference type="InterPro" id="IPR009872">
    <property type="entry name" value="DUF1427"/>
</dbReference>
<dbReference type="RefSeq" id="WP_078578913.1">
    <property type="nucleotide sequence ID" value="NZ_JABXYM010000002.1"/>
</dbReference>
<keyword evidence="1" id="KW-1133">Transmembrane helix</keyword>
<gene>
    <name evidence="2" type="ORF">HXA33_18955</name>
</gene>
<dbReference type="AlphaFoldDB" id="A0A9Q4B626"/>
<dbReference type="Pfam" id="PF07235">
    <property type="entry name" value="DUF1427"/>
    <property type="match status" value="1"/>
</dbReference>
<dbReference type="EMBL" id="JABXYM010000002">
    <property type="protein sequence ID" value="MCR6098590.1"/>
    <property type="molecule type" value="Genomic_DNA"/>
</dbReference>